<dbReference type="Gene3D" id="3.40.1650.10">
    <property type="entry name" value="RbsD-like domain"/>
    <property type="match status" value="1"/>
</dbReference>
<dbReference type="GO" id="GO:0062193">
    <property type="term" value="F:D-ribose pyranase activity"/>
    <property type="evidence" value="ECO:0007669"/>
    <property type="project" value="UniProtKB-EC"/>
</dbReference>
<evidence type="ECO:0000256" key="1">
    <source>
        <dbReference type="ARBA" id="ARBA00000223"/>
    </source>
</evidence>
<dbReference type="AlphaFoldDB" id="A0A9X2FNW6"/>
<dbReference type="EMBL" id="JAMYXC010000127">
    <property type="protein sequence ID" value="MCP1168551.1"/>
    <property type="molecule type" value="Genomic_DNA"/>
</dbReference>
<gene>
    <name evidence="4" type="ORF">NHG85_08450</name>
</gene>
<dbReference type="Proteomes" id="UP001139477">
    <property type="component" value="Unassembled WGS sequence"/>
</dbReference>
<dbReference type="GO" id="GO:0006004">
    <property type="term" value="P:fucose metabolic process"/>
    <property type="evidence" value="ECO:0007669"/>
    <property type="project" value="TreeGrafter"/>
</dbReference>
<comment type="catalytic activity">
    <reaction evidence="3">
        <text>alpha-L-fucose = beta-L-fucose</text>
        <dbReference type="Rhea" id="RHEA:25580"/>
        <dbReference type="ChEBI" id="CHEBI:42548"/>
        <dbReference type="ChEBI" id="CHEBI:42589"/>
        <dbReference type="EC" id="5.1.3.29"/>
    </reaction>
</comment>
<dbReference type="InterPro" id="IPR023750">
    <property type="entry name" value="RbsD-like_sf"/>
</dbReference>
<comment type="catalytic activity">
    <reaction evidence="1">
        <text>beta-D-ribopyranose = beta-D-ribofuranose</text>
        <dbReference type="Rhea" id="RHEA:25432"/>
        <dbReference type="ChEBI" id="CHEBI:27476"/>
        <dbReference type="ChEBI" id="CHEBI:47002"/>
        <dbReference type="EC" id="5.4.99.62"/>
    </reaction>
</comment>
<protein>
    <submittedName>
        <fullName evidence="4">Ribose ABC transporter</fullName>
    </submittedName>
</protein>
<reference evidence="4" key="1">
    <citation type="submission" date="2022-06" db="EMBL/GenBank/DDBJ databases">
        <title>Limimaricola sediminis sp. nov., isolated from an intertidal sediment.</title>
        <authorList>
            <person name="Shao X."/>
        </authorList>
    </citation>
    <scope>NUCLEOTIDE SEQUENCE</scope>
    <source>
        <strain evidence="4">ASW11-118</strain>
    </source>
</reference>
<dbReference type="RefSeq" id="WP_253331497.1">
    <property type="nucleotide sequence ID" value="NZ_JAMYXC010000127.1"/>
</dbReference>
<accession>A0A9X2FNW6</accession>
<sequence length="142" mass="15181">MLRDIPPILSPDLLHSLRAMGHGDDIVIADANFPATALAARCHRLDGIPATDVLEAVLRVMPLDSFVVEPALVMEVVGDAAAVPPVVEAFGRIVEATADNPAPLGRLERFAFYERARGAFAIVQTGETRLYGNIILKKGVIA</sequence>
<keyword evidence="2" id="KW-0413">Isomerase</keyword>
<dbReference type="InterPro" id="IPR050443">
    <property type="entry name" value="RbsD/FucU_mutarotase"/>
</dbReference>
<evidence type="ECO:0000313" key="5">
    <source>
        <dbReference type="Proteomes" id="UP001139477"/>
    </source>
</evidence>
<comment type="caution">
    <text evidence="4">The sequence shown here is derived from an EMBL/GenBank/DDBJ whole genome shotgun (WGS) entry which is preliminary data.</text>
</comment>
<organism evidence="4 5">
    <name type="scientific">Limimaricola litoreus</name>
    <dbReference type="NCBI Taxonomy" id="2955316"/>
    <lineage>
        <taxon>Bacteria</taxon>
        <taxon>Pseudomonadati</taxon>
        <taxon>Pseudomonadota</taxon>
        <taxon>Alphaproteobacteria</taxon>
        <taxon>Rhodobacterales</taxon>
        <taxon>Paracoccaceae</taxon>
        <taxon>Limimaricola</taxon>
    </lineage>
</organism>
<proteinExistence type="predicted"/>
<dbReference type="InterPro" id="IPR007721">
    <property type="entry name" value="RbsD_FucU"/>
</dbReference>
<evidence type="ECO:0000256" key="2">
    <source>
        <dbReference type="ARBA" id="ARBA00023235"/>
    </source>
</evidence>
<dbReference type="GO" id="GO:0042806">
    <property type="term" value="F:fucose binding"/>
    <property type="evidence" value="ECO:0007669"/>
    <property type="project" value="TreeGrafter"/>
</dbReference>
<evidence type="ECO:0000313" key="4">
    <source>
        <dbReference type="EMBL" id="MCP1168551.1"/>
    </source>
</evidence>
<dbReference type="PANTHER" id="PTHR31690:SF4">
    <property type="entry name" value="FUCOSE MUTAROTASE"/>
    <property type="match status" value="1"/>
</dbReference>
<dbReference type="PANTHER" id="PTHR31690">
    <property type="entry name" value="FUCOSE MUTAROTASE"/>
    <property type="match status" value="1"/>
</dbReference>
<name>A0A9X2FNW6_9RHOB</name>
<dbReference type="Pfam" id="PF05025">
    <property type="entry name" value="RbsD_FucU"/>
    <property type="match status" value="1"/>
</dbReference>
<evidence type="ECO:0000256" key="3">
    <source>
        <dbReference type="ARBA" id="ARBA00036324"/>
    </source>
</evidence>
<dbReference type="SUPFAM" id="SSF102546">
    <property type="entry name" value="RbsD-like"/>
    <property type="match status" value="1"/>
</dbReference>
<keyword evidence="5" id="KW-1185">Reference proteome</keyword>
<dbReference type="GO" id="GO:0036373">
    <property type="term" value="F:L-fucose mutarotase activity"/>
    <property type="evidence" value="ECO:0007669"/>
    <property type="project" value="UniProtKB-EC"/>
</dbReference>